<dbReference type="AlphaFoldDB" id="A0A974XMK4"/>
<comment type="subcellular location">
    <subcellularLocation>
        <location evidence="1">Endomembrane system</location>
        <topology evidence="1">Multi-pass membrane protein</topology>
    </subcellularLocation>
</comment>
<evidence type="ECO:0000256" key="1">
    <source>
        <dbReference type="ARBA" id="ARBA00004127"/>
    </source>
</evidence>
<sequence length="101" mass="11693">MMKNLGNIRYVFEMLKDNTVPKWNKAVLIFAVVYFILPVDFIPEAVFPGLGHIDDLLVILAALNSLSDILGRYRKRDEKKKEKVIGEEYVKYTVKDEESND</sequence>
<reference evidence="7" key="1">
    <citation type="submission" date="2021-03" db="EMBL/GenBank/DDBJ databases">
        <title>Alkalibacter marinus sp. nov., isolated from tidal flat sediment.</title>
        <authorList>
            <person name="Namirimu T."/>
            <person name="Yang J.-A."/>
            <person name="Yang S.-H."/>
            <person name="Kim Y.-J."/>
            <person name="Kwon K.K."/>
        </authorList>
    </citation>
    <scope>NUCLEOTIDE SEQUENCE</scope>
    <source>
        <strain evidence="7">ES005</strain>
    </source>
</reference>
<feature type="transmembrane region" description="Helical" evidence="5">
    <location>
        <begin position="26"/>
        <end position="50"/>
    </location>
</feature>
<evidence type="ECO:0000259" key="6">
    <source>
        <dbReference type="Pfam" id="PF06803"/>
    </source>
</evidence>
<keyword evidence="3 5" id="KW-1133">Transmembrane helix</keyword>
<evidence type="ECO:0000256" key="5">
    <source>
        <dbReference type="SAM" id="Phobius"/>
    </source>
</evidence>
<dbReference type="InterPro" id="IPR010652">
    <property type="entry name" value="DUF1232"/>
</dbReference>
<accession>A0A974XMK4</accession>
<evidence type="ECO:0000256" key="4">
    <source>
        <dbReference type="ARBA" id="ARBA00023136"/>
    </source>
</evidence>
<name>A0A974XMK4_9FIRM</name>
<evidence type="ECO:0000256" key="2">
    <source>
        <dbReference type="ARBA" id="ARBA00022692"/>
    </source>
</evidence>
<dbReference type="KEGG" id="alka:J0B03_00855"/>
<dbReference type="EMBL" id="CP071444">
    <property type="protein sequence ID" value="QSX08671.1"/>
    <property type="molecule type" value="Genomic_DNA"/>
</dbReference>
<dbReference type="GO" id="GO:0012505">
    <property type="term" value="C:endomembrane system"/>
    <property type="evidence" value="ECO:0007669"/>
    <property type="project" value="UniProtKB-SubCell"/>
</dbReference>
<gene>
    <name evidence="7" type="ORF">J0B03_00855</name>
</gene>
<protein>
    <submittedName>
        <fullName evidence="7">DUF1232 domain-containing protein</fullName>
    </submittedName>
</protein>
<evidence type="ECO:0000256" key="3">
    <source>
        <dbReference type="ARBA" id="ARBA00022989"/>
    </source>
</evidence>
<proteinExistence type="predicted"/>
<evidence type="ECO:0000313" key="8">
    <source>
        <dbReference type="Proteomes" id="UP000663499"/>
    </source>
</evidence>
<dbReference type="RefSeq" id="WP_207300012.1">
    <property type="nucleotide sequence ID" value="NZ_CP071444.1"/>
</dbReference>
<keyword evidence="8" id="KW-1185">Reference proteome</keyword>
<dbReference type="Pfam" id="PF06803">
    <property type="entry name" value="DUF1232"/>
    <property type="match status" value="1"/>
</dbReference>
<evidence type="ECO:0000313" key="7">
    <source>
        <dbReference type="EMBL" id="QSX08671.1"/>
    </source>
</evidence>
<keyword evidence="2 5" id="KW-0812">Transmembrane</keyword>
<keyword evidence="4 5" id="KW-0472">Membrane</keyword>
<organism evidence="7 8">
    <name type="scientific">Alkalibacter rhizosphaerae</name>
    <dbReference type="NCBI Taxonomy" id="2815577"/>
    <lineage>
        <taxon>Bacteria</taxon>
        <taxon>Bacillati</taxon>
        <taxon>Bacillota</taxon>
        <taxon>Clostridia</taxon>
        <taxon>Eubacteriales</taxon>
        <taxon>Eubacteriaceae</taxon>
        <taxon>Alkalibacter</taxon>
    </lineage>
</organism>
<dbReference type="Proteomes" id="UP000663499">
    <property type="component" value="Chromosome"/>
</dbReference>
<feature type="domain" description="DUF1232" evidence="6">
    <location>
        <begin position="25"/>
        <end position="60"/>
    </location>
</feature>